<dbReference type="Gene3D" id="3.40.50.12160">
    <property type="entry name" value="Methylthiotransferase, N-terminal domain"/>
    <property type="match status" value="1"/>
</dbReference>
<keyword evidence="7" id="KW-0411">Iron-sulfur</keyword>
<evidence type="ECO:0000256" key="2">
    <source>
        <dbReference type="ARBA" id="ARBA00022485"/>
    </source>
</evidence>
<evidence type="ECO:0000259" key="9">
    <source>
        <dbReference type="PROSITE" id="PS51918"/>
    </source>
</evidence>
<evidence type="ECO:0000313" key="11">
    <source>
        <dbReference type="Proteomes" id="UP000807825"/>
    </source>
</evidence>
<dbReference type="InterPro" id="IPR006638">
    <property type="entry name" value="Elp3/MiaA/NifB-like_rSAM"/>
</dbReference>
<dbReference type="EMBL" id="JACRDE010000206">
    <property type="protein sequence ID" value="MBI5249317.1"/>
    <property type="molecule type" value="Genomic_DNA"/>
</dbReference>
<name>A0A9D6V0V0_9BACT</name>
<dbReference type="PANTHER" id="PTHR11918">
    <property type="entry name" value="RADICAL SAM PROTEINS"/>
    <property type="match status" value="1"/>
</dbReference>
<keyword evidence="6" id="KW-0408">Iron</keyword>
<dbReference type="Proteomes" id="UP000807825">
    <property type="component" value="Unassembled WGS sequence"/>
</dbReference>
<accession>A0A9D6V0V0</accession>
<dbReference type="SMART" id="SM00729">
    <property type="entry name" value="Elp3"/>
    <property type="match status" value="1"/>
</dbReference>
<dbReference type="NCBIfam" id="TIGR00089">
    <property type="entry name" value="MiaB/RimO family radical SAM methylthiotransferase"/>
    <property type="match status" value="1"/>
</dbReference>
<dbReference type="InterPro" id="IPR007197">
    <property type="entry name" value="rSAM"/>
</dbReference>
<sequence>MQRPNLTKIALVRVLGCKVNQAEAAAMAAILETKGFTVDSESKEPDLVLVNTCCVTAKAEGKSRRLINRLALEYPSALLVVTGCLAEINPEVGNSAHKSLVMGTFEKDRFATFLDAHSEDESRIVRKGASSCNTYGDLGSPAIPGRSRTFLKVQDGCSQRCTYCIVPIARGPSRSMPRSAVLERAAELDRSGYSEIVLTGIHLGCYGRDLDPSITLEDLLEDLLCEPGRTRYRLSSVEPQEITQRIIDLAANNSRICRHFHVPMQSADDSVLSRMARPYDSAFIRDLTRRILSEIPEACIGLDVMVGFPGEDDRSFENTRAMIEQSGAAYLHVFPFSPRPGTPAAKFGPRVASAVAARRVEELRTLSAKLRQTFHERFLGATLTAVAESEPDPVTGTLIARTDNYIPVRVVARHAEGLFQVKLQEITSEGSLGSVSAYTNAQSKKQNRRNPS</sequence>
<evidence type="ECO:0000256" key="1">
    <source>
        <dbReference type="ARBA" id="ARBA00001966"/>
    </source>
</evidence>
<comment type="cofactor">
    <cofactor evidence="1">
        <name>[4Fe-4S] cluster</name>
        <dbReference type="ChEBI" id="CHEBI:49883"/>
    </cofactor>
</comment>
<dbReference type="GO" id="GO:0035598">
    <property type="term" value="F:tRNA (N(6)-L-threonylcarbamoyladenosine(37)-C(2))-methylthiotransferase activity"/>
    <property type="evidence" value="ECO:0007669"/>
    <property type="project" value="TreeGrafter"/>
</dbReference>
<protein>
    <submittedName>
        <fullName evidence="10">tRNA (N(6)-L-threonylcarbamoyladenosine(37)-C(2))-methylthiotransferase MtaB</fullName>
    </submittedName>
</protein>
<gene>
    <name evidence="10" type="primary">mtaB</name>
    <name evidence="10" type="ORF">HY912_07465</name>
</gene>
<proteinExistence type="predicted"/>
<evidence type="ECO:0000256" key="3">
    <source>
        <dbReference type="ARBA" id="ARBA00022679"/>
    </source>
</evidence>
<dbReference type="SFLD" id="SFLDG01082">
    <property type="entry name" value="B12-binding_domain_containing"/>
    <property type="match status" value="1"/>
</dbReference>
<comment type="caution">
    <text evidence="10">The sequence shown here is derived from an EMBL/GenBank/DDBJ whole genome shotgun (WGS) entry which is preliminary data.</text>
</comment>
<dbReference type="InterPro" id="IPR023404">
    <property type="entry name" value="rSAM_horseshoe"/>
</dbReference>
<dbReference type="GO" id="GO:0051539">
    <property type="term" value="F:4 iron, 4 sulfur cluster binding"/>
    <property type="evidence" value="ECO:0007669"/>
    <property type="project" value="UniProtKB-KW"/>
</dbReference>
<dbReference type="Pfam" id="PF00919">
    <property type="entry name" value="UPF0004"/>
    <property type="match status" value="1"/>
</dbReference>
<dbReference type="SFLD" id="SFLDS00029">
    <property type="entry name" value="Radical_SAM"/>
    <property type="match status" value="1"/>
</dbReference>
<dbReference type="PROSITE" id="PS51449">
    <property type="entry name" value="MTTASE_N"/>
    <property type="match status" value="1"/>
</dbReference>
<dbReference type="PANTHER" id="PTHR11918:SF45">
    <property type="entry name" value="THREONYLCARBAMOYLADENOSINE TRNA METHYLTHIOTRANSFERASE"/>
    <property type="match status" value="1"/>
</dbReference>
<dbReference type="InterPro" id="IPR005839">
    <property type="entry name" value="Methylthiotransferase"/>
</dbReference>
<evidence type="ECO:0000256" key="4">
    <source>
        <dbReference type="ARBA" id="ARBA00022691"/>
    </source>
</evidence>
<keyword evidence="2" id="KW-0004">4Fe-4S</keyword>
<dbReference type="InterPro" id="IPR058240">
    <property type="entry name" value="rSAM_sf"/>
</dbReference>
<evidence type="ECO:0000259" key="8">
    <source>
        <dbReference type="PROSITE" id="PS51449"/>
    </source>
</evidence>
<dbReference type="AlphaFoldDB" id="A0A9D6V0V0"/>
<keyword evidence="4" id="KW-0949">S-adenosyl-L-methionine</keyword>
<evidence type="ECO:0000313" key="10">
    <source>
        <dbReference type="EMBL" id="MBI5249317.1"/>
    </source>
</evidence>
<dbReference type="GO" id="GO:0046872">
    <property type="term" value="F:metal ion binding"/>
    <property type="evidence" value="ECO:0007669"/>
    <property type="project" value="UniProtKB-KW"/>
</dbReference>
<evidence type="ECO:0000256" key="5">
    <source>
        <dbReference type="ARBA" id="ARBA00022723"/>
    </source>
</evidence>
<dbReference type="InterPro" id="IPR038135">
    <property type="entry name" value="Methylthiotransferase_N_sf"/>
</dbReference>
<evidence type="ECO:0000256" key="6">
    <source>
        <dbReference type="ARBA" id="ARBA00023004"/>
    </source>
</evidence>
<dbReference type="SUPFAM" id="SSF102114">
    <property type="entry name" value="Radical SAM enzymes"/>
    <property type="match status" value="1"/>
</dbReference>
<dbReference type="Gene3D" id="3.80.30.20">
    <property type="entry name" value="tm_1862 like domain"/>
    <property type="match status" value="1"/>
</dbReference>
<dbReference type="Pfam" id="PF04055">
    <property type="entry name" value="Radical_SAM"/>
    <property type="match status" value="1"/>
</dbReference>
<dbReference type="PROSITE" id="PS51918">
    <property type="entry name" value="RADICAL_SAM"/>
    <property type="match status" value="1"/>
</dbReference>
<dbReference type="InterPro" id="IPR013848">
    <property type="entry name" value="Methylthiotransferase_N"/>
</dbReference>
<feature type="domain" description="Radical SAM core" evidence="9">
    <location>
        <begin position="143"/>
        <end position="373"/>
    </location>
</feature>
<feature type="domain" description="MTTase N-terminal" evidence="8">
    <location>
        <begin position="8"/>
        <end position="119"/>
    </location>
</feature>
<dbReference type="InterPro" id="IPR020612">
    <property type="entry name" value="Methylthiotransferase_CS"/>
</dbReference>
<dbReference type="PROSITE" id="PS01278">
    <property type="entry name" value="MTTASE_RADICAL"/>
    <property type="match status" value="1"/>
</dbReference>
<dbReference type="NCBIfam" id="TIGR01579">
    <property type="entry name" value="MiaB-like-C"/>
    <property type="match status" value="1"/>
</dbReference>
<dbReference type="InterPro" id="IPR006467">
    <property type="entry name" value="MiaB-like_bact"/>
</dbReference>
<evidence type="ECO:0000256" key="7">
    <source>
        <dbReference type="ARBA" id="ARBA00023014"/>
    </source>
</evidence>
<dbReference type="CDD" id="cd01335">
    <property type="entry name" value="Radical_SAM"/>
    <property type="match status" value="1"/>
</dbReference>
<reference evidence="10" key="1">
    <citation type="submission" date="2020-07" db="EMBL/GenBank/DDBJ databases">
        <title>Huge and variable diversity of episymbiotic CPR bacteria and DPANN archaea in groundwater ecosystems.</title>
        <authorList>
            <person name="He C.Y."/>
            <person name="Keren R."/>
            <person name="Whittaker M."/>
            <person name="Farag I.F."/>
            <person name="Doudna J."/>
            <person name="Cate J.H.D."/>
            <person name="Banfield J.F."/>
        </authorList>
    </citation>
    <scope>NUCLEOTIDE SEQUENCE</scope>
    <source>
        <strain evidence="10">NC_groundwater_1664_Pr3_B-0.1um_52_9</strain>
    </source>
</reference>
<organism evidence="10 11">
    <name type="scientific">Desulfomonile tiedjei</name>
    <dbReference type="NCBI Taxonomy" id="2358"/>
    <lineage>
        <taxon>Bacteria</taxon>
        <taxon>Pseudomonadati</taxon>
        <taxon>Thermodesulfobacteriota</taxon>
        <taxon>Desulfomonilia</taxon>
        <taxon>Desulfomonilales</taxon>
        <taxon>Desulfomonilaceae</taxon>
        <taxon>Desulfomonile</taxon>
    </lineage>
</organism>
<keyword evidence="5" id="KW-0479">Metal-binding</keyword>
<keyword evidence="3" id="KW-0808">Transferase</keyword>